<evidence type="ECO:0000256" key="12">
    <source>
        <dbReference type="ARBA" id="ARBA00032932"/>
    </source>
</evidence>
<keyword evidence="6 14" id="KW-0812">Transmembrane</keyword>
<evidence type="ECO:0000256" key="4">
    <source>
        <dbReference type="ARBA" id="ARBA00021581"/>
    </source>
</evidence>
<evidence type="ECO:0000256" key="3">
    <source>
        <dbReference type="ARBA" id="ARBA00012374"/>
    </source>
</evidence>
<comment type="catalytic activity">
    <reaction evidence="13 14">
        <text>di-trans,octa-cis-undecaprenyl diphosphate + H2O = di-trans,octa-cis-undecaprenyl phosphate + phosphate + H(+)</text>
        <dbReference type="Rhea" id="RHEA:28094"/>
        <dbReference type="ChEBI" id="CHEBI:15377"/>
        <dbReference type="ChEBI" id="CHEBI:15378"/>
        <dbReference type="ChEBI" id="CHEBI:43474"/>
        <dbReference type="ChEBI" id="CHEBI:58405"/>
        <dbReference type="ChEBI" id="CHEBI:60392"/>
        <dbReference type="EC" id="3.6.1.27"/>
    </reaction>
</comment>
<feature type="transmembrane region" description="Helical" evidence="14">
    <location>
        <begin position="221"/>
        <end position="243"/>
    </location>
</feature>
<keyword evidence="14" id="KW-0573">Peptidoglycan synthesis</keyword>
<evidence type="ECO:0000256" key="9">
    <source>
        <dbReference type="ARBA" id="ARBA00023136"/>
    </source>
</evidence>
<evidence type="ECO:0000256" key="6">
    <source>
        <dbReference type="ARBA" id="ARBA00022692"/>
    </source>
</evidence>
<dbReference type="Pfam" id="PF02673">
    <property type="entry name" value="BacA"/>
    <property type="match status" value="1"/>
</dbReference>
<dbReference type="PANTHER" id="PTHR30622">
    <property type="entry name" value="UNDECAPRENYL-DIPHOSPHATASE"/>
    <property type="match status" value="1"/>
</dbReference>
<dbReference type="EMBL" id="MHLE01000006">
    <property type="protein sequence ID" value="OGZ03273.1"/>
    <property type="molecule type" value="Genomic_DNA"/>
</dbReference>
<keyword evidence="8 14" id="KW-1133">Transmembrane helix</keyword>
<evidence type="ECO:0000256" key="8">
    <source>
        <dbReference type="ARBA" id="ARBA00022989"/>
    </source>
</evidence>
<comment type="function">
    <text evidence="14">Catalyzes the dephosphorylation of undecaprenyl diphosphate (UPP). Confers resistance to bacitracin.</text>
</comment>
<dbReference type="GO" id="GO:0071555">
    <property type="term" value="P:cell wall organization"/>
    <property type="evidence" value="ECO:0007669"/>
    <property type="project" value="UniProtKB-KW"/>
</dbReference>
<dbReference type="InterPro" id="IPR003824">
    <property type="entry name" value="UppP"/>
</dbReference>
<accession>A0A1G2CPF9</accession>
<feature type="transmembrane region" description="Helical" evidence="14">
    <location>
        <begin position="47"/>
        <end position="66"/>
    </location>
</feature>
<evidence type="ECO:0000256" key="7">
    <source>
        <dbReference type="ARBA" id="ARBA00022801"/>
    </source>
</evidence>
<keyword evidence="7 14" id="KW-0378">Hydrolase</keyword>
<dbReference type="GO" id="GO:0005886">
    <property type="term" value="C:plasma membrane"/>
    <property type="evidence" value="ECO:0007669"/>
    <property type="project" value="UniProtKB-SubCell"/>
</dbReference>
<dbReference type="HAMAP" id="MF_01006">
    <property type="entry name" value="Undec_diphosphatase"/>
    <property type="match status" value="1"/>
</dbReference>
<evidence type="ECO:0000313" key="15">
    <source>
        <dbReference type="EMBL" id="OGZ03273.1"/>
    </source>
</evidence>
<dbReference type="AlphaFoldDB" id="A0A1G2CPF9"/>
<comment type="subcellular location">
    <subcellularLocation>
        <location evidence="1 14">Cell membrane</location>
        <topology evidence="1 14">Multi-pass membrane protein</topology>
    </subcellularLocation>
</comment>
<sequence length="271" mass="29720">MDFLQAVFLGIVEGLTEFLPVSSTAHLMMAAKALGIEQSGFVKSFEIAIQLGAILAVVFLYGKIFLRSIEVWKKVIAAFLPTGVIGFLAYKIVKGFLLESYFTVFWTLFLGGIFIIAFEFFLKRRNEGGGGGSLSEKETSVEEEIKFISYKEALIIGTAQALAVVPGVSRSAATIIAGLFLGIKKKAIVEFSFLLAVPTMLAATIYDAYKNFSLFSFSGGGKIIVVGFVVSFIFAVLSVKFFLGFIRKKYFTVFGIYRIIIALAFLLIFLV</sequence>
<keyword evidence="9 14" id="KW-0472">Membrane</keyword>
<evidence type="ECO:0000256" key="2">
    <source>
        <dbReference type="ARBA" id="ARBA00010621"/>
    </source>
</evidence>
<reference evidence="15 16" key="1">
    <citation type="journal article" date="2016" name="Nat. Commun.">
        <title>Thousands of microbial genomes shed light on interconnected biogeochemical processes in an aquifer system.</title>
        <authorList>
            <person name="Anantharaman K."/>
            <person name="Brown C.T."/>
            <person name="Hug L.A."/>
            <person name="Sharon I."/>
            <person name="Castelle C.J."/>
            <person name="Probst A.J."/>
            <person name="Thomas B.C."/>
            <person name="Singh A."/>
            <person name="Wilkins M.J."/>
            <person name="Karaoz U."/>
            <person name="Brodie E.L."/>
            <person name="Williams K.H."/>
            <person name="Hubbard S.S."/>
            <person name="Banfield J.F."/>
        </authorList>
    </citation>
    <scope>NUCLEOTIDE SEQUENCE [LARGE SCALE GENOMIC DNA]</scope>
</reference>
<dbReference type="Proteomes" id="UP000178599">
    <property type="component" value="Unassembled WGS sequence"/>
</dbReference>
<dbReference type="PANTHER" id="PTHR30622:SF3">
    <property type="entry name" value="UNDECAPRENYL-DIPHOSPHATASE"/>
    <property type="match status" value="1"/>
</dbReference>
<feature type="transmembrane region" description="Helical" evidence="14">
    <location>
        <begin position="75"/>
        <end position="93"/>
    </location>
</feature>
<evidence type="ECO:0000256" key="10">
    <source>
        <dbReference type="ARBA" id="ARBA00023251"/>
    </source>
</evidence>
<protein>
    <recommendedName>
        <fullName evidence="4 14">Undecaprenyl-diphosphatase</fullName>
        <ecNumber evidence="3 14">3.6.1.27</ecNumber>
    </recommendedName>
    <alternativeName>
        <fullName evidence="12 14">Bacitracin resistance protein</fullName>
    </alternativeName>
    <alternativeName>
        <fullName evidence="11 14">Undecaprenyl pyrophosphate phosphatase</fullName>
    </alternativeName>
</protein>
<name>A0A1G2CPF9_9BACT</name>
<comment type="similarity">
    <text evidence="2 14">Belongs to the UppP family.</text>
</comment>
<dbReference type="EC" id="3.6.1.27" evidence="3 14"/>
<dbReference type="GO" id="GO:0050380">
    <property type="term" value="F:undecaprenyl-diphosphatase activity"/>
    <property type="evidence" value="ECO:0007669"/>
    <property type="project" value="UniProtKB-UniRule"/>
</dbReference>
<evidence type="ECO:0000256" key="5">
    <source>
        <dbReference type="ARBA" id="ARBA00022475"/>
    </source>
</evidence>
<comment type="caution">
    <text evidence="15">The sequence shown here is derived from an EMBL/GenBank/DDBJ whole genome shotgun (WGS) entry which is preliminary data.</text>
</comment>
<evidence type="ECO:0000313" key="16">
    <source>
        <dbReference type="Proteomes" id="UP000178599"/>
    </source>
</evidence>
<evidence type="ECO:0000256" key="11">
    <source>
        <dbReference type="ARBA" id="ARBA00032707"/>
    </source>
</evidence>
<evidence type="ECO:0000256" key="14">
    <source>
        <dbReference type="HAMAP-Rule" id="MF_01006"/>
    </source>
</evidence>
<feature type="transmembrane region" description="Helical" evidence="14">
    <location>
        <begin position="250"/>
        <end position="270"/>
    </location>
</feature>
<dbReference type="GO" id="GO:0008360">
    <property type="term" value="P:regulation of cell shape"/>
    <property type="evidence" value="ECO:0007669"/>
    <property type="project" value="UniProtKB-KW"/>
</dbReference>
<keyword evidence="14" id="KW-0961">Cell wall biogenesis/degradation</keyword>
<comment type="miscellaneous">
    <text evidence="14">Bacitracin is thought to be involved in the inhibition of peptidoglycan synthesis by sequestering undecaprenyl diphosphate, thereby reducing the pool of lipid carrier available.</text>
</comment>
<feature type="transmembrane region" description="Helical" evidence="14">
    <location>
        <begin position="105"/>
        <end position="122"/>
    </location>
</feature>
<feature type="transmembrane region" description="Helical" evidence="14">
    <location>
        <begin position="188"/>
        <end position="209"/>
    </location>
</feature>
<evidence type="ECO:0000256" key="13">
    <source>
        <dbReference type="ARBA" id="ARBA00047594"/>
    </source>
</evidence>
<keyword evidence="14" id="KW-0133">Cell shape</keyword>
<dbReference type="GO" id="GO:0046677">
    <property type="term" value="P:response to antibiotic"/>
    <property type="evidence" value="ECO:0007669"/>
    <property type="project" value="UniProtKB-UniRule"/>
</dbReference>
<proteinExistence type="inferred from homology"/>
<evidence type="ECO:0000256" key="1">
    <source>
        <dbReference type="ARBA" id="ARBA00004651"/>
    </source>
</evidence>
<organism evidence="15 16">
    <name type="scientific">Candidatus Liptonbacteria bacterium RIFOXYB1_FULL_36_10</name>
    <dbReference type="NCBI Taxonomy" id="1798654"/>
    <lineage>
        <taxon>Bacteria</taxon>
        <taxon>Candidatus Liptoniibacteriota</taxon>
    </lineage>
</organism>
<gene>
    <name evidence="14" type="primary">uppP</name>
    <name evidence="15" type="ORF">A2390_01845</name>
</gene>
<keyword evidence="5 14" id="KW-1003">Cell membrane</keyword>
<dbReference type="GO" id="GO:0009252">
    <property type="term" value="P:peptidoglycan biosynthetic process"/>
    <property type="evidence" value="ECO:0007669"/>
    <property type="project" value="UniProtKB-KW"/>
</dbReference>
<keyword evidence="10 14" id="KW-0046">Antibiotic resistance</keyword>